<comment type="similarity">
    <text evidence="1">Belongs to the DNA polymerase type-Y family.</text>
</comment>
<dbReference type="SUPFAM" id="SSF56672">
    <property type="entry name" value="DNA/RNA polymerases"/>
    <property type="match status" value="1"/>
</dbReference>
<dbReference type="PANTHER" id="PTHR11076">
    <property type="entry name" value="DNA REPAIR POLYMERASE UMUC / TRANSFERASE FAMILY MEMBER"/>
    <property type="match status" value="1"/>
</dbReference>
<dbReference type="Pfam" id="PF13438">
    <property type="entry name" value="DUF4113"/>
    <property type="match status" value="1"/>
</dbReference>
<dbReference type="PROSITE" id="PS50173">
    <property type="entry name" value="UMUC"/>
    <property type="match status" value="1"/>
</dbReference>
<keyword evidence="8" id="KW-1185">Reference proteome</keyword>
<keyword evidence="4" id="KW-0234">DNA repair</keyword>
<dbReference type="InterPro" id="IPR001126">
    <property type="entry name" value="UmuC"/>
</dbReference>
<dbReference type="Proteomes" id="UP001596958">
    <property type="component" value="Unassembled WGS sequence"/>
</dbReference>
<evidence type="ECO:0000256" key="2">
    <source>
        <dbReference type="ARBA" id="ARBA00022763"/>
    </source>
</evidence>
<keyword evidence="3" id="KW-0741">SOS mutagenesis</keyword>
<sequence length="424" mass="47701">MAVFALIDGNNFYASCERVFNPSLNNVPIVVLSNNDGCVIARSNEAKSFGIKMGAPYHEMKQLIIDNGVKAFSSNYTLYGDMSARMMETLSSFSPDIEVYSIDECFLGLKGFSNFELTSYGQTIRQTVKQHIGIPCCIGIAPTKTLAKVANRYAKKNPETQGVMLLVDEDIRMFVLQRTEVEDIWGIGRQYREKLKAKNINTAYQLSKMPQDWAKTHLGGVVGERLVLELNGYSCIDLETIQEPKKNIAATRAFGKVVTEERDISEALSYHISRATEKLRDQKSVAKIVTFFFHSNPFSKVYPFFKVWRSIELPTASSDPCKFNNAVQAMLKKCFKQGVRYHKCGVILQEINPALNVQSDLFSNLDTDKSKSLLATVDKLNKRFGRGVMKFASSGMEKSWMTQANLISGHYTTNWQDLLKVKTG</sequence>
<evidence type="ECO:0000313" key="7">
    <source>
        <dbReference type="EMBL" id="MFD0750630.1"/>
    </source>
</evidence>
<dbReference type="CDD" id="cd01700">
    <property type="entry name" value="PolY_Pol_V_umuC"/>
    <property type="match status" value="1"/>
</dbReference>
<evidence type="ECO:0000256" key="1">
    <source>
        <dbReference type="ARBA" id="ARBA00010945"/>
    </source>
</evidence>
<organism evidence="7 8">
    <name type="scientific">Mucilaginibacter calamicampi</name>
    <dbReference type="NCBI Taxonomy" id="1302352"/>
    <lineage>
        <taxon>Bacteria</taxon>
        <taxon>Pseudomonadati</taxon>
        <taxon>Bacteroidota</taxon>
        <taxon>Sphingobacteriia</taxon>
        <taxon>Sphingobacteriales</taxon>
        <taxon>Sphingobacteriaceae</taxon>
        <taxon>Mucilaginibacter</taxon>
    </lineage>
</organism>
<dbReference type="Gene3D" id="3.40.1170.60">
    <property type="match status" value="1"/>
</dbReference>
<feature type="domain" description="UmuC" evidence="6">
    <location>
        <begin position="4"/>
        <end position="188"/>
    </location>
</feature>
<dbReference type="InterPro" id="IPR017961">
    <property type="entry name" value="DNA_pol_Y-fam_little_finger"/>
</dbReference>
<evidence type="ECO:0000313" key="8">
    <source>
        <dbReference type="Proteomes" id="UP001596958"/>
    </source>
</evidence>
<dbReference type="InterPro" id="IPR025188">
    <property type="entry name" value="DUF4113"/>
</dbReference>
<comment type="caution">
    <text evidence="7">The sequence shown here is derived from an EMBL/GenBank/DDBJ whole genome shotgun (WGS) entry which is preliminary data.</text>
</comment>
<dbReference type="InterPro" id="IPR050116">
    <property type="entry name" value="DNA_polymerase-Y"/>
</dbReference>
<dbReference type="Gene3D" id="1.10.150.20">
    <property type="entry name" value="5' to 3' exonuclease, C-terminal subdomain"/>
    <property type="match status" value="1"/>
</dbReference>
<keyword evidence="5" id="KW-0742">SOS response</keyword>
<dbReference type="PANTHER" id="PTHR11076:SF34">
    <property type="entry name" value="PROTEIN UMUC"/>
    <property type="match status" value="1"/>
</dbReference>
<evidence type="ECO:0000256" key="5">
    <source>
        <dbReference type="ARBA" id="ARBA00023236"/>
    </source>
</evidence>
<dbReference type="Gene3D" id="3.30.70.270">
    <property type="match status" value="1"/>
</dbReference>
<keyword evidence="2" id="KW-0227">DNA damage</keyword>
<evidence type="ECO:0000256" key="3">
    <source>
        <dbReference type="ARBA" id="ARBA00023199"/>
    </source>
</evidence>
<evidence type="ECO:0000259" key="6">
    <source>
        <dbReference type="PROSITE" id="PS50173"/>
    </source>
</evidence>
<dbReference type="EMBL" id="JBHTHU010000006">
    <property type="protein sequence ID" value="MFD0750630.1"/>
    <property type="molecule type" value="Genomic_DNA"/>
</dbReference>
<gene>
    <name evidence="7" type="ORF">ACFQZS_10780</name>
</gene>
<protein>
    <submittedName>
        <fullName evidence="7">Y-family DNA polymerase</fullName>
    </submittedName>
</protein>
<name>A0ABW2YXZ1_9SPHI</name>
<evidence type="ECO:0000256" key="4">
    <source>
        <dbReference type="ARBA" id="ARBA00023204"/>
    </source>
</evidence>
<dbReference type="Pfam" id="PF00817">
    <property type="entry name" value="IMS"/>
    <property type="match status" value="1"/>
</dbReference>
<proteinExistence type="inferred from homology"/>
<dbReference type="InterPro" id="IPR043502">
    <property type="entry name" value="DNA/RNA_pol_sf"/>
</dbReference>
<dbReference type="InterPro" id="IPR043128">
    <property type="entry name" value="Rev_trsase/Diguanyl_cyclase"/>
</dbReference>
<reference evidence="8" key="1">
    <citation type="journal article" date="2019" name="Int. J. Syst. Evol. Microbiol.">
        <title>The Global Catalogue of Microorganisms (GCM) 10K type strain sequencing project: providing services to taxonomists for standard genome sequencing and annotation.</title>
        <authorList>
            <consortium name="The Broad Institute Genomics Platform"/>
            <consortium name="The Broad Institute Genome Sequencing Center for Infectious Disease"/>
            <person name="Wu L."/>
            <person name="Ma J."/>
        </authorList>
    </citation>
    <scope>NUCLEOTIDE SEQUENCE [LARGE SCALE GENOMIC DNA]</scope>
    <source>
        <strain evidence="8">CCUG 63418</strain>
    </source>
</reference>
<accession>A0ABW2YXZ1</accession>
<dbReference type="Pfam" id="PF11799">
    <property type="entry name" value="IMS_C"/>
    <property type="match status" value="1"/>
</dbReference>